<dbReference type="EMBL" id="BQNB010009767">
    <property type="protein sequence ID" value="GJS68122.1"/>
    <property type="molecule type" value="Genomic_DNA"/>
</dbReference>
<feature type="region of interest" description="Disordered" evidence="1">
    <location>
        <begin position="45"/>
        <end position="78"/>
    </location>
</feature>
<organism evidence="2 3">
    <name type="scientific">Tanacetum coccineum</name>
    <dbReference type="NCBI Taxonomy" id="301880"/>
    <lineage>
        <taxon>Eukaryota</taxon>
        <taxon>Viridiplantae</taxon>
        <taxon>Streptophyta</taxon>
        <taxon>Embryophyta</taxon>
        <taxon>Tracheophyta</taxon>
        <taxon>Spermatophyta</taxon>
        <taxon>Magnoliopsida</taxon>
        <taxon>eudicotyledons</taxon>
        <taxon>Gunneridae</taxon>
        <taxon>Pentapetalae</taxon>
        <taxon>asterids</taxon>
        <taxon>campanulids</taxon>
        <taxon>Asterales</taxon>
        <taxon>Asteraceae</taxon>
        <taxon>Asteroideae</taxon>
        <taxon>Anthemideae</taxon>
        <taxon>Anthemidinae</taxon>
        <taxon>Tanacetum</taxon>
    </lineage>
</organism>
<reference evidence="2" key="1">
    <citation type="journal article" date="2022" name="Int. J. Mol. Sci.">
        <title>Draft Genome of Tanacetum Coccineum: Genomic Comparison of Closely Related Tanacetum-Family Plants.</title>
        <authorList>
            <person name="Yamashiro T."/>
            <person name="Shiraishi A."/>
            <person name="Nakayama K."/>
            <person name="Satake H."/>
        </authorList>
    </citation>
    <scope>NUCLEOTIDE SEQUENCE</scope>
</reference>
<evidence type="ECO:0000313" key="2">
    <source>
        <dbReference type="EMBL" id="GJS68122.1"/>
    </source>
</evidence>
<evidence type="ECO:0000313" key="3">
    <source>
        <dbReference type="Proteomes" id="UP001151760"/>
    </source>
</evidence>
<gene>
    <name evidence="2" type="ORF">Tco_0682687</name>
</gene>
<name>A0ABQ4XSZ2_9ASTR</name>
<comment type="caution">
    <text evidence="2">The sequence shown here is derived from an EMBL/GenBank/DDBJ whole genome shotgun (WGS) entry which is preliminary data.</text>
</comment>
<dbReference type="Proteomes" id="UP001151760">
    <property type="component" value="Unassembled WGS sequence"/>
</dbReference>
<evidence type="ECO:0000256" key="1">
    <source>
        <dbReference type="SAM" id="MobiDB-lite"/>
    </source>
</evidence>
<sequence length="119" mass="13270">MKVTKGKKVSQAWIFKEELIAGAEQVNTAFAEHVSTAKEFNKCIVGTKESTSSQDKGQREGKAPMISEETPKKSKEQILQEEASLAEAIRLDTLQKEEVAKQVHLDSLLAQRITEKNIE</sequence>
<proteinExistence type="predicted"/>
<accession>A0ABQ4XSZ2</accession>
<feature type="compositionally biased region" description="Basic and acidic residues" evidence="1">
    <location>
        <begin position="69"/>
        <end position="78"/>
    </location>
</feature>
<keyword evidence="3" id="KW-1185">Reference proteome</keyword>
<reference evidence="2" key="2">
    <citation type="submission" date="2022-01" db="EMBL/GenBank/DDBJ databases">
        <authorList>
            <person name="Yamashiro T."/>
            <person name="Shiraishi A."/>
            <person name="Satake H."/>
            <person name="Nakayama K."/>
        </authorList>
    </citation>
    <scope>NUCLEOTIDE SEQUENCE</scope>
</reference>
<protein>
    <submittedName>
        <fullName evidence="2">Uncharacterized protein</fullName>
    </submittedName>
</protein>